<dbReference type="InterPro" id="IPR032720">
    <property type="entry name" value="Cys_rich_CWC"/>
</dbReference>
<keyword evidence="1" id="KW-0378">Hydrolase</keyword>
<evidence type="ECO:0000313" key="1">
    <source>
        <dbReference type="EMBL" id="AQW67575.1"/>
    </source>
</evidence>
<dbReference type="Proteomes" id="UP000191010">
    <property type="component" value="Chromosome"/>
</dbReference>
<gene>
    <name evidence="1" type="ORF">B2J77_04650</name>
</gene>
<keyword evidence="1" id="KW-0547">Nucleotide-binding</keyword>
<evidence type="ECO:0000313" key="2">
    <source>
        <dbReference type="Proteomes" id="UP000191010"/>
    </source>
</evidence>
<dbReference type="GO" id="GO:0004386">
    <property type="term" value="F:helicase activity"/>
    <property type="evidence" value="ECO:0007669"/>
    <property type="project" value="UniProtKB-KW"/>
</dbReference>
<accession>A0ABM6IZP1</accession>
<proteinExistence type="predicted"/>
<organism evidence="1 2">
    <name type="scientific">Pseudomonas parafulva</name>
    <dbReference type="NCBI Taxonomy" id="157782"/>
    <lineage>
        <taxon>Bacteria</taxon>
        <taxon>Pseudomonadati</taxon>
        <taxon>Pseudomonadota</taxon>
        <taxon>Gammaproteobacteria</taxon>
        <taxon>Pseudomonadales</taxon>
        <taxon>Pseudomonadaceae</taxon>
        <taxon>Pseudomonas</taxon>
    </lineage>
</organism>
<reference evidence="1 2" key="1">
    <citation type="submission" date="2017-02" db="EMBL/GenBank/DDBJ databases">
        <authorList>
            <person name="Guo L."/>
        </authorList>
    </citation>
    <scope>NUCLEOTIDE SEQUENCE [LARGE SCALE GENOMIC DNA]</scope>
    <source>
        <strain evidence="1 2">PRS09-11288</strain>
    </source>
</reference>
<sequence length="81" mass="8528">MSAVKPEMNDDQRCPACGALNRCTLADPAQATQACWCYNVRIDPAVLQALPAELRDRACLCPSCAGVEAQLASPAGDDHAP</sequence>
<keyword evidence="2" id="KW-1185">Reference proteome</keyword>
<dbReference type="EMBL" id="CP019952">
    <property type="protein sequence ID" value="AQW67575.1"/>
    <property type="molecule type" value="Genomic_DNA"/>
</dbReference>
<keyword evidence="1" id="KW-0347">Helicase</keyword>
<keyword evidence="1" id="KW-0067">ATP-binding</keyword>
<protein>
    <submittedName>
        <fullName evidence="1">Helicase</fullName>
    </submittedName>
</protein>
<dbReference type="Pfam" id="PF14375">
    <property type="entry name" value="Cys_rich_CWC"/>
    <property type="match status" value="1"/>
</dbReference>
<name>A0ABM6IZP1_9PSED</name>